<dbReference type="Gene3D" id="3.30.420.10">
    <property type="entry name" value="Ribonuclease H-like superfamily/Ribonuclease H"/>
    <property type="match status" value="1"/>
</dbReference>
<dbReference type="InterPro" id="IPR036397">
    <property type="entry name" value="RNaseH_sf"/>
</dbReference>
<reference evidence="1 2" key="1">
    <citation type="submission" date="2022-01" db="EMBL/GenBank/DDBJ databases">
        <title>A chromosomal length assembly of Cordylochernes scorpioides.</title>
        <authorList>
            <person name="Zeh D."/>
            <person name="Zeh J."/>
        </authorList>
    </citation>
    <scope>NUCLEOTIDE SEQUENCE [LARGE SCALE GENOMIC DNA]</scope>
    <source>
        <strain evidence="1">IN4F17</strain>
        <tissue evidence="1">Whole Body</tissue>
    </source>
</reference>
<gene>
    <name evidence="1" type="ORF">LAZ67_5001283</name>
</gene>
<evidence type="ECO:0000313" key="1">
    <source>
        <dbReference type="EMBL" id="UYV67581.1"/>
    </source>
</evidence>
<proteinExistence type="predicted"/>
<dbReference type="PANTHER" id="PTHR46060">
    <property type="entry name" value="MARINER MOS1 TRANSPOSASE-LIKE PROTEIN"/>
    <property type="match status" value="1"/>
</dbReference>
<dbReference type="EMBL" id="CP092867">
    <property type="protein sequence ID" value="UYV67581.1"/>
    <property type="molecule type" value="Genomic_DNA"/>
</dbReference>
<keyword evidence="2" id="KW-1185">Reference proteome</keyword>
<name>A0ABY6KFF8_9ARAC</name>
<organism evidence="1 2">
    <name type="scientific">Cordylochernes scorpioides</name>
    <dbReference type="NCBI Taxonomy" id="51811"/>
    <lineage>
        <taxon>Eukaryota</taxon>
        <taxon>Metazoa</taxon>
        <taxon>Ecdysozoa</taxon>
        <taxon>Arthropoda</taxon>
        <taxon>Chelicerata</taxon>
        <taxon>Arachnida</taxon>
        <taxon>Pseudoscorpiones</taxon>
        <taxon>Cheliferoidea</taxon>
        <taxon>Chernetidae</taxon>
        <taxon>Cordylochernes</taxon>
    </lineage>
</organism>
<accession>A0ABY6KFF8</accession>
<dbReference type="Proteomes" id="UP001235939">
    <property type="component" value="Chromosome 05"/>
</dbReference>
<evidence type="ECO:0000313" key="2">
    <source>
        <dbReference type="Proteomes" id="UP001235939"/>
    </source>
</evidence>
<evidence type="ECO:0008006" key="3">
    <source>
        <dbReference type="Google" id="ProtNLM"/>
    </source>
</evidence>
<dbReference type="InterPro" id="IPR052709">
    <property type="entry name" value="Transposase-MT_Hybrid"/>
</dbReference>
<protein>
    <recommendedName>
        <fullName evidence="3">Transposase</fullName>
    </recommendedName>
</protein>
<sequence length="387" mass="45163">MEYYLLHTSQSCIACESGDLSLVHRYWSCRYIRPLIWEAFTIIPPDLQGWVFGRGLDDDALAILASTKTRIYRYFLGVEQRNVQEDLVWRSTLSRTRNAPGPQATSIFKKIIQKKQSLCGLYNLSSRPLNRKSGHAINAERYRYQDSFLSLEEIKANKVVNINRKPVIYRLSGENARERADKVHKTTKTDVCWTCDAQISRRDIADSVGGKVRGKRSRGRRRRGYTDDLKQWTGRHEKMKRMAEEDMERPCGPSSVEEAETTDILLDKVHHILHMKLQMKKLCDRWCLSFIVLNPWDFCRRFVAVDESGKTITGEYYSTFLDRLKEELRTKCSRLARIKVLFHHENAPRHRLNVAADKLFELGFQSYPPYSPDLAPCDFFLFPNLKK</sequence>
<dbReference type="PANTHER" id="PTHR46060:SF1">
    <property type="entry name" value="MARINER MOS1 TRANSPOSASE-LIKE PROTEIN"/>
    <property type="match status" value="1"/>
</dbReference>